<evidence type="ECO:0000256" key="4">
    <source>
        <dbReference type="ARBA" id="ARBA00022857"/>
    </source>
</evidence>
<evidence type="ECO:0000313" key="7">
    <source>
        <dbReference type="EMBL" id="ERT68457.1"/>
    </source>
</evidence>
<dbReference type="Pfam" id="PF00724">
    <property type="entry name" value="Oxidored_FMN"/>
    <property type="match status" value="2"/>
</dbReference>
<name>U7V9R4_9FUSO</name>
<dbReference type="HOGENOM" id="CLU_012153_2_3_0"/>
<feature type="domain" description="NADH:flavin oxidoreductase/NADH oxidase N-terminal" evidence="6">
    <location>
        <begin position="34"/>
        <end position="142"/>
    </location>
</feature>
<comment type="caution">
    <text evidence="7">The sequence shown here is derived from an EMBL/GenBank/DDBJ whole genome shotgun (WGS) entry which is preliminary data.</text>
</comment>
<reference evidence="7 8" key="1">
    <citation type="submission" date="2013-08" db="EMBL/GenBank/DDBJ databases">
        <authorList>
            <person name="Weinstock G."/>
            <person name="Sodergren E."/>
            <person name="Wylie T."/>
            <person name="Fulton L."/>
            <person name="Fulton R."/>
            <person name="Fronick C."/>
            <person name="O'Laughlin M."/>
            <person name="Godfrey J."/>
            <person name="Miner T."/>
            <person name="Herter B."/>
            <person name="Appelbaum E."/>
            <person name="Cordes M."/>
            <person name="Lek S."/>
            <person name="Wollam A."/>
            <person name="Pepin K.H."/>
            <person name="Palsikar V.B."/>
            <person name="Mitreva M."/>
            <person name="Wilson R.K."/>
        </authorList>
    </citation>
    <scope>NUCLEOTIDE SEQUENCE [LARGE SCALE GENOMIC DNA]</scope>
    <source>
        <strain evidence="7 8">ATCC BAA-474</strain>
    </source>
</reference>
<keyword evidence="8" id="KW-1185">Reference proteome</keyword>
<gene>
    <name evidence="7" type="ORF">HMPREF0202_01616</name>
</gene>
<dbReference type="PANTHER" id="PTHR43303">
    <property type="entry name" value="NADPH DEHYDROGENASE C23G7.10C-RELATED"/>
    <property type="match status" value="1"/>
</dbReference>
<evidence type="ECO:0000313" key="8">
    <source>
        <dbReference type="Proteomes" id="UP000017081"/>
    </source>
</evidence>
<dbReference type="EMBL" id="AXZF01000064">
    <property type="protein sequence ID" value="ERT68457.1"/>
    <property type="molecule type" value="Genomic_DNA"/>
</dbReference>
<keyword evidence="3" id="KW-0288">FMN</keyword>
<sequence>MNFKNRKYNIFSFFLNYVRIFYKICIRKRGKRVNLFTPLDIKNKRLKNRVVLPPLVRFSMVGKDGYVTEELLEWYKDVAEGGTGLIIVEASCVAEDGKLRDNQIGIWDDSFIEGLSKVADIGKKYDVPMLIQIHHAGFKDEVARVPEEVLDKILDQFVEAFKRAKKAGFDGVEIHGAHTYLISQLNSRLWNIRDDKYGGSFEKRMYFTKTLVERTKNLFDDNFILGYRMGGNEPELEDGIAIAKYLEAIGIDLIHVSSGVPNPEKKQEVKIDIPKNFPFDWVVYLGVEIKKHVNIPVIGVRNIKSEEQASMLIESEMLDLVAIGRGMIARPNWVEFAKKEYYKRTGKMVK</sequence>
<dbReference type="InterPro" id="IPR044152">
    <property type="entry name" value="YqjM-like"/>
</dbReference>
<dbReference type="eggNOG" id="COG1902">
    <property type="taxonomic scope" value="Bacteria"/>
</dbReference>
<dbReference type="STRING" id="1319815.HMPREF0202_01616"/>
<dbReference type="SUPFAM" id="SSF51395">
    <property type="entry name" value="FMN-linked oxidoreductases"/>
    <property type="match status" value="1"/>
</dbReference>
<accession>U7V9R4</accession>
<feature type="domain" description="NADH:flavin oxidoreductase/NADH oxidase N-terminal" evidence="6">
    <location>
        <begin position="151"/>
        <end position="342"/>
    </location>
</feature>
<proteinExistence type="predicted"/>
<dbReference type="GO" id="GO:0010181">
    <property type="term" value="F:FMN binding"/>
    <property type="evidence" value="ECO:0007669"/>
    <property type="project" value="InterPro"/>
</dbReference>
<dbReference type="GO" id="GO:0050661">
    <property type="term" value="F:NADP binding"/>
    <property type="evidence" value="ECO:0007669"/>
    <property type="project" value="InterPro"/>
</dbReference>
<keyword evidence="2" id="KW-0285">Flavoprotein</keyword>
<organism evidence="7 8">
    <name type="scientific">Cetobacterium somerae ATCC BAA-474</name>
    <dbReference type="NCBI Taxonomy" id="1319815"/>
    <lineage>
        <taxon>Bacteria</taxon>
        <taxon>Fusobacteriati</taxon>
        <taxon>Fusobacteriota</taxon>
        <taxon>Fusobacteriia</taxon>
        <taxon>Fusobacteriales</taxon>
        <taxon>Fusobacteriaceae</taxon>
        <taxon>Cetobacterium</taxon>
    </lineage>
</organism>
<keyword evidence="4" id="KW-0521">NADP</keyword>
<dbReference type="InterPro" id="IPR013785">
    <property type="entry name" value="Aldolase_TIM"/>
</dbReference>
<comment type="cofactor">
    <cofactor evidence="1">
        <name>FMN</name>
        <dbReference type="ChEBI" id="CHEBI:58210"/>
    </cofactor>
</comment>
<dbReference type="PATRIC" id="fig|1319815.3.peg.1558"/>
<dbReference type="Proteomes" id="UP000017081">
    <property type="component" value="Unassembled WGS sequence"/>
</dbReference>
<dbReference type="InterPro" id="IPR001155">
    <property type="entry name" value="OxRdtase_FMN_N"/>
</dbReference>
<dbReference type="PANTHER" id="PTHR43303:SF4">
    <property type="entry name" value="NADPH DEHYDROGENASE C23G7.10C-RELATED"/>
    <property type="match status" value="1"/>
</dbReference>
<dbReference type="CDD" id="cd02803">
    <property type="entry name" value="OYE_like_FMN_family"/>
    <property type="match status" value="1"/>
</dbReference>
<keyword evidence="5" id="KW-0560">Oxidoreductase</keyword>
<evidence type="ECO:0000256" key="5">
    <source>
        <dbReference type="ARBA" id="ARBA00023002"/>
    </source>
</evidence>
<dbReference type="Gene3D" id="3.20.20.70">
    <property type="entry name" value="Aldolase class I"/>
    <property type="match status" value="1"/>
</dbReference>
<evidence type="ECO:0000256" key="3">
    <source>
        <dbReference type="ARBA" id="ARBA00022643"/>
    </source>
</evidence>
<protein>
    <recommendedName>
        <fullName evidence="6">NADH:flavin oxidoreductase/NADH oxidase N-terminal domain-containing protein</fullName>
    </recommendedName>
</protein>
<dbReference type="GO" id="GO:0003959">
    <property type="term" value="F:NADPH dehydrogenase activity"/>
    <property type="evidence" value="ECO:0007669"/>
    <property type="project" value="InterPro"/>
</dbReference>
<evidence type="ECO:0000256" key="2">
    <source>
        <dbReference type="ARBA" id="ARBA00022630"/>
    </source>
</evidence>
<evidence type="ECO:0000256" key="1">
    <source>
        <dbReference type="ARBA" id="ARBA00001917"/>
    </source>
</evidence>
<dbReference type="AlphaFoldDB" id="U7V9R4"/>
<evidence type="ECO:0000259" key="6">
    <source>
        <dbReference type="Pfam" id="PF00724"/>
    </source>
</evidence>